<dbReference type="GeneID" id="39748273"/>
<gene>
    <name evidence="2" type="ORF">PGO_103090</name>
</gene>
<evidence type="ECO:0000313" key="2">
    <source>
        <dbReference type="EMBL" id="GAW81550.1"/>
    </source>
</evidence>
<dbReference type="OrthoDB" id="384189at2759"/>
<comment type="caution">
    <text evidence="2">The sequence shown here is derived from an EMBL/GenBank/DDBJ whole genome shotgun (WGS) entry which is preliminary data.</text>
</comment>
<reference evidence="3" key="1">
    <citation type="submission" date="2017-04" db="EMBL/GenBank/DDBJ databases">
        <title>Plasmodium gonderi genome.</title>
        <authorList>
            <person name="Arisue N."/>
            <person name="Honma H."/>
            <person name="Kawai S."/>
            <person name="Tougan T."/>
            <person name="Tanabe K."/>
            <person name="Horii T."/>
        </authorList>
    </citation>
    <scope>NUCLEOTIDE SEQUENCE [LARGE SCALE GENOMIC DNA]</scope>
    <source>
        <strain evidence="3">ATCC 30045</strain>
    </source>
</reference>
<sequence>MNDKHHDSSKLWNHKNELNKEVEHITTIRNNNMVATSKSILASKTRGNNTSKLGTTNRLYYKKCPSRQMFHYLFNVFPLHKIKFLPIILIVIYVFRFQNKLRPNIQKNEIYKIVLGNVHKRREEKINELHNQYNVVFKKTSRKYRIIALRDKLAKHKDRTVKRIRNLAEKEGLKRTKSSNQIISLNVENIDKPFTIPESDKTRVLYESGDPQSISYFTYIFTQKKIEKKKKKKKTLHALIKMLCFCIFTKKNNNKPQQVTFYIGDKDNEFIRQRYLQNYY</sequence>
<name>A0A1Y1JH24_PLAGO</name>
<accession>A0A1Y1JH24</accession>
<evidence type="ECO:0000256" key="1">
    <source>
        <dbReference type="SAM" id="Phobius"/>
    </source>
</evidence>
<feature type="transmembrane region" description="Helical" evidence="1">
    <location>
        <begin position="72"/>
        <end position="95"/>
    </location>
</feature>
<keyword evidence="1" id="KW-1133">Transmembrane helix</keyword>
<proteinExistence type="predicted"/>
<protein>
    <submittedName>
        <fullName evidence="2">Uncharacterized protein</fullName>
    </submittedName>
</protein>
<keyword evidence="1" id="KW-0472">Membrane</keyword>
<keyword evidence="3" id="KW-1185">Reference proteome</keyword>
<dbReference type="RefSeq" id="XP_028544139.1">
    <property type="nucleotide sequence ID" value="XM_028688338.1"/>
</dbReference>
<dbReference type="OMA" id="EHITTIR"/>
<dbReference type="Proteomes" id="UP000195521">
    <property type="component" value="Unassembled WGS sequence"/>
</dbReference>
<dbReference type="EMBL" id="BDQF01000011">
    <property type="protein sequence ID" value="GAW81550.1"/>
    <property type="molecule type" value="Genomic_DNA"/>
</dbReference>
<keyword evidence="1" id="KW-0812">Transmembrane</keyword>
<organism evidence="2 3">
    <name type="scientific">Plasmodium gonderi</name>
    <dbReference type="NCBI Taxonomy" id="77519"/>
    <lineage>
        <taxon>Eukaryota</taxon>
        <taxon>Sar</taxon>
        <taxon>Alveolata</taxon>
        <taxon>Apicomplexa</taxon>
        <taxon>Aconoidasida</taxon>
        <taxon>Haemosporida</taxon>
        <taxon>Plasmodiidae</taxon>
        <taxon>Plasmodium</taxon>
        <taxon>Plasmodium (Plasmodium)</taxon>
    </lineage>
</organism>
<evidence type="ECO:0000313" key="3">
    <source>
        <dbReference type="Proteomes" id="UP000195521"/>
    </source>
</evidence>
<dbReference type="AlphaFoldDB" id="A0A1Y1JH24"/>